<keyword evidence="2" id="KW-0812">Transmembrane</keyword>
<feature type="coiled-coil region" evidence="1">
    <location>
        <begin position="182"/>
        <end position="209"/>
    </location>
</feature>
<dbReference type="Pfam" id="PF14257">
    <property type="entry name" value="DUF4349"/>
    <property type="match status" value="1"/>
</dbReference>
<name>A0A917DNI2_9SPHN</name>
<gene>
    <name evidence="4" type="ORF">GCM10010989_27370</name>
</gene>
<dbReference type="AlphaFoldDB" id="A0A917DNI2"/>
<dbReference type="Proteomes" id="UP000598997">
    <property type="component" value="Unassembled WGS sequence"/>
</dbReference>
<dbReference type="PROSITE" id="PS51257">
    <property type="entry name" value="PROKAR_LIPOPROTEIN"/>
    <property type="match status" value="1"/>
</dbReference>
<dbReference type="InterPro" id="IPR025645">
    <property type="entry name" value="DUF4349"/>
</dbReference>
<evidence type="ECO:0000259" key="3">
    <source>
        <dbReference type="Pfam" id="PF14257"/>
    </source>
</evidence>
<keyword evidence="2" id="KW-1133">Transmembrane helix</keyword>
<dbReference type="EMBL" id="BMIO01000010">
    <property type="protein sequence ID" value="GGD51755.1"/>
    <property type="molecule type" value="Genomic_DNA"/>
</dbReference>
<keyword evidence="1" id="KW-0175">Coiled coil</keyword>
<evidence type="ECO:0000256" key="1">
    <source>
        <dbReference type="SAM" id="Coils"/>
    </source>
</evidence>
<accession>A0A917DNI2</accession>
<comment type="caution">
    <text evidence="4">The sequence shown here is derived from an EMBL/GenBank/DDBJ whole genome shotgun (WGS) entry which is preliminary data.</text>
</comment>
<feature type="transmembrane region" description="Helical" evidence="2">
    <location>
        <begin position="254"/>
        <end position="279"/>
    </location>
</feature>
<proteinExistence type="predicted"/>
<evidence type="ECO:0000256" key="2">
    <source>
        <dbReference type="SAM" id="Phobius"/>
    </source>
</evidence>
<dbReference type="RefSeq" id="WP_066762718.1">
    <property type="nucleotide sequence ID" value="NZ_BMIO01000010.1"/>
</dbReference>
<evidence type="ECO:0000313" key="5">
    <source>
        <dbReference type="Proteomes" id="UP000598997"/>
    </source>
</evidence>
<keyword evidence="2" id="KW-0472">Membrane</keyword>
<keyword evidence="5" id="KW-1185">Reference proteome</keyword>
<reference evidence="4 5" key="1">
    <citation type="journal article" date="2014" name="Int. J. Syst. Evol. Microbiol.">
        <title>Complete genome sequence of Corynebacterium casei LMG S-19264T (=DSM 44701T), isolated from a smear-ripened cheese.</title>
        <authorList>
            <consortium name="US DOE Joint Genome Institute (JGI-PGF)"/>
            <person name="Walter F."/>
            <person name="Albersmeier A."/>
            <person name="Kalinowski J."/>
            <person name="Ruckert C."/>
        </authorList>
    </citation>
    <scope>NUCLEOTIDE SEQUENCE [LARGE SCALE GENOMIC DNA]</scope>
    <source>
        <strain evidence="4 5">CGMCC 1.15358</strain>
    </source>
</reference>
<dbReference type="OrthoDB" id="7448632at2"/>
<organism evidence="4 5">
    <name type="scientific">Croceicoccus pelagius</name>
    <dbReference type="NCBI Taxonomy" id="1703341"/>
    <lineage>
        <taxon>Bacteria</taxon>
        <taxon>Pseudomonadati</taxon>
        <taxon>Pseudomonadota</taxon>
        <taxon>Alphaproteobacteria</taxon>
        <taxon>Sphingomonadales</taxon>
        <taxon>Erythrobacteraceae</taxon>
        <taxon>Croceicoccus</taxon>
    </lineage>
</organism>
<sequence length="296" mass="31427">MRHAAFALPFLALILASCDNGQNAVYEATESITAMDVADEAAAEAAANAETAAGGEIAVALPRIAYGYSFGFRLPADKIAPIQRAHADLCDAQGPQTCRILDMRQSGMEGEYSSGSLTLAVAAPQARAFGAKLGQLAGKEGGTQISSTISGEDLSKQIVDTEARIKARTILRDRLLEVLQTRRGTVAELVEAERAVARVNEEIDQAQSWLAEMRGRVDYSRVNITYESGMPETGSFASPVREAISSVSGILGSMLAAAIILLTIGIPLGLVGLGIWRLVQRFRPVPKLASEHAKTD</sequence>
<feature type="domain" description="DUF4349" evidence="3">
    <location>
        <begin position="73"/>
        <end position="276"/>
    </location>
</feature>
<protein>
    <recommendedName>
        <fullName evidence="3">DUF4349 domain-containing protein</fullName>
    </recommendedName>
</protein>
<evidence type="ECO:0000313" key="4">
    <source>
        <dbReference type="EMBL" id="GGD51755.1"/>
    </source>
</evidence>